<proteinExistence type="predicted"/>
<gene>
    <name evidence="2" type="ORF">LCAKO_0502</name>
</gene>
<feature type="transmembrane region" description="Helical" evidence="1">
    <location>
        <begin position="29"/>
        <end position="50"/>
    </location>
</feature>
<dbReference type="EMBL" id="CP022954">
    <property type="protein sequence ID" value="QGV17079.1"/>
    <property type="molecule type" value="Genomic_DNA"/>
</dbReference>
<accession>A0AAP9HG01</accession>
<keyword evidence="1" id="KW-1133">Transmembrane helix</keyword>
<sequence length="59" mass="6634">MQKLWLLDLATFIIALIVGILYERIGAEMLLLTSIAFGLSSLFILIVIAYKMISNIFKS</sequence>
<name>A0AAP9HG01_LACPA</name>
<organism evidence="2 3">
    <name type="scientific">Lacticaseibacillus paracasei subsp. paracasei</name>
    <dbReference type="NCBI Taxonomy" id="47714"/>
    <lineage>
        <taxon>Bacteria</taxon>
        <taxon>Bacillati</taxon>
        <taxon>Bacillota</taxon>
        <taxon>Bacilli</taxon>
        <taxon>Lactobacillales</taxon>
        <taxon>Lactobacillaceae</taxon>
        <taxon>Lacticaseibacillus</taxon>
    </lineage>
</organism>
<dbReference type="Proteomes" id="UP000423274">
    <property type="component" value="Chromosome"/>
</dbReference>
<evidence type="ECO:0000313" key="2">
    <source>
        <dbReference type="EMBL" id="QGV17079.1"/>
    </source>
</evidence>
<evidence type="ECO:0000313" key="3">
    <source>
        <dbReference type="Proteomes" id="UP000423274"/>
    </source>
</evidence>
<keyword evidence="1" id="KW-0472">Membrane</keyword>
<evidence type="ECO:0000256" key="1">
    <source>
        <dbReference type="SAM" id="Phobius"/>
    </source>
</evidence>
<dbReference type="AlphaFoldDB" id="A0AAP9HG01"/>
<feature type="transmembrane region" description="Helical" evidence="1">
    <location>
        <begin position="5"/>
        <end position="23"/>
    </location>
</feature>
<reference evidence="2 3" key="1">
    <citation type="submission" date="2017-08" db="EMBL/GenBank/DDBJ databases">
        <title>Genome sequence, comparative genomics and functional analysis of the highly adhesive Lactobacillus paracasei Kobulty strain.</title>
        <authorList>
            <person name="Koryszewska-Baginska A."/>
            <person name="Grynberg M."/>
            <person name="Aleksandrzak-Piekarczyk T."/>
        </authorList>
    </citation>
    <scope>NUCLEOTIDE SEQUENCE [LARGE SCALE GENOMIC DNA]</scope>
    <source>
        <strain evidence="2 3">IBB3423</strain>
    </source>
</reference>
<keyword evidence="1" id="KW-0812">Transmembrane</keyword>
<dbReference type="GeneID" id="57089174"/>
<dbReference type="RefSeq" id="WP_003563426.1">
    <property type="nucleotide sequence ID" value="NZ_CAKMCE010000024.1"/>
</dbReference>
<protein>
    <submittedName>
        <fullName evidence="2">Uncharacterized protein</fullName>
    </submittedName>
</protein>